<feature type="region of interest" description="Disordered" evidence="1">
    <location>
        <begin position="364"/>
        <end position="384"/>
    </location>
</feature>
<dbReference type="AlphaFoldDB" id="A0A1C5IIB2"/>
<dbReference type="GO" id="GO:0006529">
    <property type="term" value="P:asparagine biosynthetic process"/>
    <property type="evidence" value="ECO:0007669"/>
    <property type="project" value="InterPro"/>
</dbReference>
<dbReference type="OrthoDB" id="3361376at2"/>
<accession>A0A1C5IIB2</accession>
<evidence type="ECO:0000313" key="3">
    <source>
        <dbReference type="EMBL" id="SCG58100.1"/>
    </source>
</evidence>
<dbReference type="InterPro" id="IPR001962">
    <property type="entry name" value="Asn_synthase"/>
</dbReference>
<gene>
    <name evidence="3" type="ORF">GA0070213_10613</name>
</gene>
<proteinExistence type="predicted"/>
<protein>
    <submittedName>
        <fullName evidence="3">Asparagine synthase (Glutamine-hydrolysing)</fullName>
    </submittedName>
</protein>
<dbReference type="Proteomes" id="UP000199360">
    <property type="component" value="Unassembled WGS sequence"/>
</dbReference>
<organism evidence="3 4">
    <name type="scientific">Micromonospora humi</name>
    <dbReference type="NCBI Taxonomy" id="745366"/>
    <lineage>
        <taxon>Bacteria</taxon>
        <taxon>Bacillati</taxon>
        <taxon>Actinomycetota</taxon>
        <taxon>Actinomycetes</taxon>
        <taxon>Micromonosporales</taxon>
        <taxon>Micromonosporaceae</taxon>
        <taxon>Micromonospora</taxon>
    </lineage>
</organism>
<dbReference type="GO" id="GO:0004066">
    <property type="term" value="F:asparagine synthase (glutamine-hydrolyzing) activity"/>
    <property type="evidence" value="ECO:0007669"/>
    <property type="project" value="InterPro"/>
</dbReference>
<dbReference type="Gene3D" id="3.40.50.620">
    <property type="entry name" value="HUPs"/>
    <property type="match status" value="1"/>
</dbReference>
<name>A0A1C5IIB2_9ACTN</name>
<dbReference type="Pfam" id="PF00733">
    <property type="entry name" value="Asn_synthase"/>
    <property type="match status" value="1"/>
</dbReference>
<evidence type="ECO:0000259" key="2">
    <source>
        <dbReference type="Pfam" id="PF00733"/>
    </source>
</evidence>
<dbReference type="SUPFAM" id="SSF52402">
    <property type="entry name" value="Adenine nucleotide alpha hydrolases-like"/>
    <property type="match status" value="1"/>
</dbReference>
<sequence length="384" mass="42300">MLRPTSRDIAAGLVIGQLPPAHPTTARGSAADPLAALEAAVLPALRRTPCVLSFSGGLDSSLVLAVAVRVARREGLPDPIPATWRFTDAPRAEESPWQERVIRAVGVSDWQILRADDDLDLVGPVARRLLHRHGLLAPANQHLHLPVVELAAGGSMLTGIGGDQILAGWRRPLRMRLRGRLGRLRRRALGRGRHTPSPQLAWLRPQAAAQIRRATREWQRAEPHRLHDRMEFHTRSRSRLLNLSSLAAIGADHDVLPVHPLFDEGFQAALAARHGHRRDPTRQSLLAAISGDALPPEITAQRRKASFNDVFLRTPTREFVRGWDGTGVDADLVDPDRLRAVWSGERIPWRTALLVQHLWLRANPPGPASAVPPARATDDREVTA</sequence>
<dbReference type="RefSeq" id="WP_091062473.1">
    <property type="nucleotide sequence ID" value="NZ_FMDM01000006.1"/>
</dbReference>
<dbReference type="EMBL" id="FMDM01000006">
    <property type="protein sequence ID" value="SCG58100.1"/>
    <property type="molecule type" value="Genomic_DNA"/>
</dbReference>
<evidence type="ECO:0000313" key="4">
    <source>
        <dbReference type="Proteomes" id="UP000199360"/>
    </source>
</evidence>
<evidence type="ECO:0000256" key="1">
    <source>
        <dbReference type="SAM" id="MobiDB-lite"/>
    </source>
</evidence>
<feature type="domain" description="Asparagine synthetase" evidence="2">
    <location>
        <begin position="37"/>
        <end position="346"/>
    </location>
</feature>
<reference evidence="4" key="1">
    <citation type="submission" date="2016-06" db="EMBL/GenBank/DDBJ databases">
        <authorList>
            <person name="Varghese N."/>
            <person name="Submissions Spin"/>
        </authorList>
    </citation>
    <scope>NUCLEOTIDE SEQUENCE [LARGE SCALE GENOMIC DNA]</scope>
    <source>
        <strain evidence="4">DSM 45647</strain>
    </source>
</reference>
<keyword evidence="4" id="KW-1185">Reference proteome</keyword>
<dbReference type="STRING" id="745366.GA0070213_10613"/>
<dbReference type="InterPro" id="IPR014729">
    <property type="entry name" value="Rossmann-like_a/b/a_fold"/>
</dbReference>